<accession>Q2CG66</accession>
<gene>
    <name evidence="1" type="ORF">OG2516_03725</name>
</gene>
<dbReference type="InterPro" id="IPR016181">
    <property type="entry name" value="Acyl_CoA_acyltransferase"/>
</dbReference>
<reference evidence="1 2" key="1">
    <citation type="journal article" date="2010" name="J. Bacteriol.">
        <title>Genome sequences of Oceanicola granulosus HTCC2516(T) and Oceanicola batsensis HTCC2597(TDelta).</title>
        <authorList>
            <person name="Thrash J.C."/>
            <person name="Cho J.C."/>
            <person name="Vergin K.L."/>
            <person name="Giovannoni S.J."/>
        </authorList>
    </citation>
    <scope>NUCLEOTIDE SEQUENCE [LARGE SCALE GENOMIC DNA]</scope>
    <source>
        <strain evidence="2">ATCC BAA-861 / DSM 15982 / KCTC 12143 / HTCC2516</strain>
    </source>
</reference>
<comment type="caution">
    <text evidence="1">The sequence shown here is derived from an EMBL/GenBank/DDBJ whole genome shotgun (WGS) entry which is preliminary data.</text>
</comment>
<dbReference type="PANTHER" id="PTHR36174:SF1">
    <property type="entry name" value="LIPID II:GLYCINE GLYCYLTRANSFERASE"/>
    <property type="match status" value="1"/>
</dbReference>
<dbReference type="EMBL" id="AAOT01000010">
    <property type="protein sequence ID" value="EAR51663.1"/>
    <property type="molecule type" value="Genomic_DNA"/>
</dbReference>
<protein>
    <recommendedName>
        <fullName evidence="3">BioF2-like acetyltransferase domain-containing protein</fullName>
    </recommendedName>
</protein>
<evidence type="ECO:0008006" key="3">
    <source>
        <dbReference type="Google" id="ProtNLM"/>
    </source>
</evidence>
<dbReference type="STRING" id="314256.OG2516_03725"/>
<dbReference type="HOGENOM" id="CLU_072557_0_0_5"/>
<evidence type="ECO:0000313" key="1">
    <source>
        <dbReference type="EMBL" id="EAR51663.1"/>
    </source>
</evidence>
<keyword evidence="2" id="KW-1185">Reference proteome</keyword>
<dbReference type="PANTHER" id="PTHR36174">
    <property type="entry name" value="LIPID II:GLYCINE GLYCYLTRANSFERASE"/>
    <property type="match status" value="1"/>
</dbReference>
<dbReference type="AlphaFoldDB" id="Q2CG66"/>
<dbReference type="Proteomes" id="UP000003635">
    <property type="component" value="Unassembled WGS sequence"/>
</dbReference>
<dbReference type="Gene3D" id="3.40.630.30">
    <property type="match status" value="1"/>
</dbReference>
<dbReference type="SUPFAM" id="SSF55729">
    <property type="entry name" value="Acyl-CoA N-acyltransferases (Nat)"/>
    <property type="match status" value="1"/>
</dbReference>
<evidence type="ECO:0000313" key="2">
    <source>
        <dbReference type="Proteomes" id="UP000003635"/>
    </source>
</evidence>
<name>Q2CG66_OCEGH</name>
<proteinExistence type="predicted"/>
<sequence>MEALQQTPVFAAAVRALGGRARVVGGALVIERRLLGVPVRLASRWRAGEGSAPAALVNAETAACGAPLRAMGYRRIVAPVEVAELCLAPPPDALRAAMAQKWRNRLNAGLARAGPAPEGGPFCMERHGWVLAAEAAQRRARGYRGLPGALVPALAAAEPGAVHCAAIGRQAAMIFVRHGAVATYLVGWCGDEGRAAEAHRRLLWAAMLSLRAQGVCRLDLGTTNAAAPGLRRFKAGSGARLRRLGGTWLWLPGCRACGIGSARSGR</sequence>
<organism evidence="1 2">
    <name type="scientific">Oceanicola granulosus (strain ATCC BAA-861 / DSM 15982 / KCTC 12143 / HTCC2516)</name>
    <dbReference type="NCBI Taxonomy" id="314256"/>
    <lineage>
        <taxon>Bacteria</taxon>
        <taxon>Pseudomonadati</taxon>
        <taxon>Pseudomonadota</taxon>
        <taxon>Alphaproteobacteria</taxon>
        <taxon>Rhodobacterales</taxon>
        <taxon>Roseobacteraceae</taxon>
        <taxon>Oceanicola</taxon>
    </lineage>
</organism>
<dbReference type="InterPro" id="IPR050644">
    <property type="entry name" value="PG_Glycine_Bridge_Synth"/>
</dbReference>
<dbReference type="eggNOG" id="COG2348">
    <property type="taxonomic scope" value="Bacteria"/>
</dbReference>